<evidence type="ECO:0000313" key="1">
    <source>
        <dbReference type="EMBL" id="PXF47052.1"/>
    </source>
</evidence>
<dbReference type="AlphaFoldDB" id="A0A2V3IY26"/>
<reference evidence="1 2" key="1">
    <citation type="journal article" date="2018" name="Mol. Biol. Evol.">
        <title>Analysis of the draft genome of the red seaweed Gracilariopsis chorda provides insights into genome size evolution in Rhodophyta.</title>
        <authorList>
            <person name="Lee J."/>
            <person name="Yang E.C."/>
            <person name="Graf L."/>
            <person name="Yang J.H."/>
            <person name="Qiu H."/>
            <person name="Zel Zion U."/>
            <person name="Chan C.X."/>
            <person name="Stephens T.G."/>
            <person name="Weber A.P.M."/>
            <person name="Boo G.H."/>
            <person name="Boo S.M."/>
            <person name="Kim K.M."/>
            <person name="Shin Y."/>
            <person name="Jung M."/>
            <person name="Lee S.J."/>
            <person name="Yim H.S."/>
            <person name="Lee J.H."/>
            <person name="Bhattacharya D."/>
            <person name="Yoon H.S."/>
        </authorList>
    </citation>
    <scope>NUCLEOTIDE SEQUENCE [LARGE SCALE GENOMIC DNA]</scope>
    <source>
        <strain evidence="1 2">SKKU-2015</strain>
        <tissue evidence="1">Whole body</tissue>
    </source>
</reference>
<dbReference type="Proteomes" id="UP000247409">
    <property type="component" value="Unassembled WGS sequence"/>
</dbReference>
<dbReference type="EMBL" id="NBIV01000029">
    <property type="protein sequence ID" value="PXF47052.1"/>
    <property type="molecule type" value="Genomic_DNA"/>
</dbReference>
<evidence type="ECO:0000313" key="2">
    <source>
        <dbReference type="Proteomes" id="UP000247409"/>
    </source>
</evidence>
<gene>
    <name evidence="1" type="ORF">BWQ96_03129</name>
</gene>
<accession>A0A2V3IY26</accession>
<proteinExistence type="predicted"/>
<protein>
    <submittedName>
        <fullName evidence="1">Uncharacterized protein</fullName>
    </submittedName>
</protein>
<name>A0A2V3IY26_9FLOR</name>
<sequence>MGSVLSRNRHFYTPIANDDSSDIFEEELTGTLPSPRAEKHGAHSMDDVLRPSLAEMANARQTVAEELAKPSSKPLQVFSTPLQDNKSKAIIVANMS</sequence>
<organism evidence="1 2">
    <name type="scientific">Gracilariopsis chorda</name>
    <dbReference type="NCBI Taxonomy" id="448386"/>
    <lineage>
        <taxon>Eukaryota</taxon>
        <taxon>Rhodophyta</taxon>
        <taxon>Florideophyceae</taxon>
        <taxon>Rhodymeniophycidae</taxon>
        <taxon>Gracilariales</taxon>
        <taxon>Gracilariaceae</taxon>
        <taxon>Gracilariopsis</taxon>
    </lineage>
</organism>
<keyword evidence="2" id="KW-1185">Reference proteome</keyword>
<comment type="caution">
    <text evidence="1">The sequence shown here is derived from an EMBL/GenBank/DDBJ whole genome shotgun (WGS) entry which is preliminary data.</text>
</comment>